<dbReference type="GO" id="GO:0005634">
    <property type="term" value="C:nucleus"/>
    <property type="evidence" value="ECO:0007669"/>
    <property type="project" value="TreeGrafter"/>
</dbReference>
<sequence length="439" mass="48663">MAEREEILANFQACSGIEDVGEAFMHLEAANWNLLEALQVVMPQEATTATPTHPPPLQSVSQQEVISVDSSPESLLPPPIPPLPPSISPAPTPSSSHTPAVMDVNIQVLMDTGENSSGDEFEDAPELLNDDDDFLAMMDVPATKKPQTLIPADVDDEVMGVIHFSEEFRNRYGSCVPMFYQGSLEDALKESVLLPAKNRKLLAVYLHHDGSILSNVFCSQALCQVSVVDYLSANFIVWGWDLTHEANKARYGHYHQFAGNGVLDEVMTSLLHATEMFEEQRATEVHEEEARDAREAVKAEQDAAYMESLKADRAKAAAKKQAEMEEKEERERAESLKQQEDAIKEAVRASLETDLPEEPDADCHHPVSTLRFRIPGGETFSRNFLASTTLQVLLNFLHVKGYPADEYKCLQSWPRRDVSAGCSLLLVVSVIVIRAGLYE</sequence>
<dbReference type="EMBL" id="VSRR010001936">
    <property type="protein sequence ID" value="MPC28575.1"/>
    <property type="molecule type" value="Genomic_DNA"/>
</dbReference>
<dbReference type="Pfam" id="PF21021">
    <property type="entry name" value="FAF1"/>
    <property type="match status" value="1"/>
</dbReference>
<feature type="region of interest" description="Disordered" evidence="1">
    <location>
        <begin position="46"/>
        <end position="97"/>
    </location>
</feature>
<dbReference type="Gene3D" id="3.10.20.90">
    <property type="entry name" value="Phosphatidylinositol 3-kinase Catalytic Subunit, Chain A, domain 1"/>
    <property type="match status" value="1"/>
</dbReference>
<evidence type="ECO:0000259" key="2">
    <source>
        <dbReference type="PROSITE" id="PS50033"/>
    </source>
</evidence>
<dbReference type="SUPFAM" id="SSF52833">
    <property type="entry name" value="Thioredoxin-like"/>
    <property type="match status" value="1"/>
</dbReference>
<dbReference type="GO" id="GO:0043130">
    <property type="term" value="F:ubiquitin binding"/>
    <property type="evidence" value="ECO:0007669"/>
    <property type="project" value="TreeGrafter"/>
</dbReference>
<evidence type="ECO:0000313" key="3">
    <source>
        <dbReference type="EMBL" id="MPC28575.1"/>
    </source>
</evidence>
<dbReference type="InterPro" id="IPR006577">
    <property type="entry name" value="UAS"/>
</dbReference>
<dbReference type="PANTHER" id="PTHR23322">
    <property type="entry name" value="FAS-ASSOCIATED PROTEIN"/>
    <property type="match status" value="1"/>
</dbReference>
<dbReference type="Gene3D" id="1.10.8.10">
    <property type="entry name" value="DNA helicase RuvA subunit, C-terminal domain"/>
    <property type="match status" value="1"/>
</dbReference>
<comment type="caution">
    <text evidence="3">The sequence shown here is derived from an EMBL/GenBank/DDBJ whole genome shotgun (WGS) entry which is preliminary data.</text>
</comment>
<dbReference type="Pfam" id="PF00789">
    <property type="entry name" value="UBX"/>
    <property type="match status" value="1"/>
</dbReference>
<dbReference type="InterPro" id="IPR001012">
    <property type="entry name" value="UBX_dom"/>
</dbReference>
<feature type="domain" description="UBX" evidence="2">
    <location>
        <begin position="363"/>
        <end position="416"/>
    </location>
</feature>
<organism evidence="3 4">
    <name type="scientific">Portunus trituberculatus</name>
    <name type="common">Swimming crab</name>
    <name type="synonym">Neptunus trituberculatus</name>
    <dbReference type="NCBI Taxonomy" id="210409"/>
    <lineage>
        <taxon>Eukaryota</taxon>
        <taxon>Metazoa</taxon>
        <taxon>Ecdysozoa</taxon>
        <taxon>Arthropoda</taxon>
        <taxon>Crustacea</taxon>
        <taxon>Multicrustacea</taxon>
        <taxon>Malacostraca</taxon>
        <taxon>Eumalacostraca</taxon>
        <taxon>Eucarida</taxon>
        <taxon>Decapoda</taxon>
        <taxon>Pleocyemata</taxon>
        <taxon>Brachyura</taxon>
        <taxon>Eubrachyura</taxon>
        <taxon>Portunoidea</taxon>
        <taxon>Portunidae</taxon>
        <taxon>Portuninae</taxon>
        <taxon>Portunus</taxon>
    </lineage>
</organism>
<dbReference type="InterPro" id="IPR049483">
    <property type="entry name" value="FAF1_2-like_UAS"/>
</dbReference>
<feature type="compositionally biased region" description="Polar residues" evidence="1">
    <location>
        <begin position="58"/>
        <end position="69"/>
    </location>
</feature>
<dbReference type="Pfam" id="PF14555">
    <property type="entry name" value="UBA_4"/>
    <property type="match status" value="1"/>
</dbReference>
<dbReference type="CDD" id="cd14413">
    <property type="entry name" value="UBA_FAF1"/>
    <property type="match status" value="1"/>
</dbReference>
<dbReference type="InterPro" id="IPR029071">
    <property type="entry name" value="Ubiquitin-like_domsf"/>
</dbReference>
<name>A0A5B7E5J3_PORTR</name>
<dbReference type="OrthoDB" id="270602at2759"/>
<dbReference type="Proteomes" id="UP000324222">
    <property type="component" value="Unassembled WGS sequence"/>
</dbReference>
<dbReference type="InterPro" id="IPR036249">
    <property type="entry name" value="Thioredoxin-like_sf"/>
</dbReference>
<dbReference type="InterPro" id="IPR050730">
    <property type="entry name" value="UBX_domain-protein"/>
</dbReference>
<dbReference type="SUPFAM" id="SSF54236">
    <property type="entry name" value="Ubiquitin-like"/>
    <property type="match status" value="1"/>
</dbReference>
<keyword evidence="4" id="KW-1185">Reference proteome</keyword>
<accession>A0A5B7E5J3</accession>
<dbReference type="AlphaFoldDB" id="A0A5B7E5J3"/>
<reference evidence="3 4" key="1">
    <citation type="submission" date="2019-05" db="EMBL/GenBank/DDBJ databases">
        <title>Another draft genome of Portunus trituberculatus and its Hox gene families provides insights of decapod evolution.</title>
        <authorList>
            <person name="Jeong J.-H."/>
            <person name="Song I."/>
            <person name="Kim S."/>
            <person name="Choi T."/>
            <person name="Kim D."/>
            <person name="Ryu S."/>
            <person name="Kim W."/>
        </authorList>
    </citation>
    <scope>NUCLEOTIDE SEQUENCE [LARGE SCALE GENOMIC DNA]</scope>
    <source>
        <tissue evidence="3">Muscle</tissue>
    </source>
</reference>
<dbReference type="GO" id="GO:0036503">
    <property type="term" value="P:ERAD pathway"/>
    <property type="evidence" value="ECO:0007669"/>
    <property type="project" value="TreeGrafter"/>
</dbReference>
<feature type="region of interest" description="Disordered" evidence="1">
    <location>
        <begin position="316"/>
        <end position="339"/>
    </location>
</feature>
<dbReference type="Gene3D" id="3.40.30.10">
    <property type="entry name" value="Glutaredoxin"/>
    <property type="match status" value="1"/>
</dbReference>
<protein>
    <submittedName>
        <fullName evidence="3">FAS-associated factor 1</fullName>
    </submittedName>
</protein>
<dbReference type="PROSITE" id="PS50033">
    <property type="entry name" value="UBX"/>
    <property type="match status" value="1"/>
</dbReference>
<dbReference type="GO" id="GO:0005783">
    <property type="term" value="C:endoplasmic reticulum"/>
    <property type="evidence" value="ECO:0007669"/>
    <property type="project" value="TreeGrafter"/>
</dbReference>
<evidence type="ECO:0000256" key="1">
    <source>
        <dbReference type="SAM" id="MobiDB-lite"/>
    </source>
</evidence>
<evidence type="ECO:0000313" key="4">
    <source>
        <dbReference type="Proteomes" id="UP000324222"/>
    </source>
</evidence>
<dbReference type="SMART" id="SM00594">
    <property type="entry name" value="UAS"/>
    <property type="match status" value="1"/>
</dbReference>
<dbReference type="SMART" id="SM00166">
    <property type="entry name" value="UBX"/>
    <property type="match status" value="1"/>
</dbReference>
<dbReference type="InterPro" id="IPR044541">
    <property type="entry name" value="FAF1_UBA"/>
</dbReference>
<gene>
    <name evidence="3" type="primary">FAF1</name>
    <name evidence="3" type="ORF">E2C01_021786</name>
</gene>
<feature type="compositionally biased region" description="Pro residues" evidence="1">
    <location>
        <begin position="75"/>
        <end position="92"/>
    </location>
</feature>
<proteinExistence type="predicted"/>
<dbReference type="PANTHER" id="PTHR23322:SF96">
    <property type="entry name" value="FAS-ASSOCIATED FACTOR 1"/>
    <property type="match status" value="1"/>
</dbReference>